<dbReference type="Proteomes" id="UP000601768">
    <property type="component" value="Unassembled WGS sequence"/>
</dbReference>
<comment type="caution">
    <text evidence="2">The sequence shown here is derived from an EMBL/GenBank/DDBJ whole genome shotgun (WGS) entry which is preliminary data.</text>
</comment>
<dbReference type="InterPro" id="IPR025262">
    <property type="entry name" value="QseG"/>
</dbReference>
<dbReference type="AlphaFoldDB" id="A0A8J6IN50"/>
<reference evidence="2" key="1">
    <citation type="journal article" date="2018" name="Int. J. Syst. Evol. Microbiol.">
        <title>Neptunicella marina gen. nov., sp. nov., isolated from surface seawater.</title>
        <authorList>
            <person name="Liu X."/>
            <person name="Lai Q."/>
            <person name="Du Y."/>
            <person name="Zhang X."/>
            <person name="Liu Z."/>
            <person name="Sun F."/>
            <person name="Shao Z."/>
        </authorList>
    </citation>
    <scope>NUCLEOTIDE SEQUENCE</scope>
    <source>
        <strain evidence="2">S27-2</strain>
    </source>
</reference>
<keyword evidence="3" id="KW-1185">Reference proteome</keyword>
<proteinExistence type="predicted"/>
<dbReference type="Pfam" id="PF13942">
    <property type="entry name" value="Lipoprotein_20"/>
    <property type="match status" value="1"/>
</dbReference>
<protein>
    <recommendedName>
        <fullName evidence="4">YfhG lipoprotein</fullName>
    </recommendedName>
</protein>
<evidence type="ECO:0008006" key="4">
    <source>
        <dbReference type="Google" id="ProtNLM"/>
    </source>
</evidence>
<name>A0A8J6IN50_9ALTE</name>
<evidence type="ECO:0000256" key="1">
    <source>
        <dbReference type="SAM" id="Coils"/>
    </source>
</evidence>
<dbReference type="EMBL" id="JACNEP010000001">
    <property type="protein sequence ID" value="MBC3764416.1"/>
    <property type="molecule type" value="Genomic_DNA"/>
</dbReference>
<dbReference type="RefSeq" id="WP_186504892.1">
    <property type="nucleotide sequence ID" value="NZ_JACNEP010000001.1"/>
</dbReference>
<reference evidence="2" key="2">
    <citation type="submission" date="2020-08" db="EMBL/GenBank/DDBJ databases">
        <authorList>
            <person name="Lai Q."/>
        </authorList>
    </citation>
    <scope>NUCLEOTIDE SEQUENCE</scope>
    <source>
        <strain evidence="2">S27-2</strain>
    </source>
</reference>
<feature type="coiled-coil region" evidence="1">
    <location>
        <begin position="144"/>
        <end position="178"/>
    </location>
</feature>
<evidence type="ECO:0000313" key="3">
    <source>
        <dbReference type="Proteomes" id="UP000601768"/>
    </source>
</evidence>
<dbReference type="PROSITE" id="PS51257">
    <property type="entry name" value="PROKAR_LIPOPROTEIN"/>
    <property type="match status" value="1"/>
</dbReference>
<accession>A0A8J6IN50</accession>
<keyword evidence="1" id="KW-0175">Coiled coil</keyword>
<organism evidence="2 3">
    <name type="scientific">Neptunicella marina</name>
    <dbReference type="NCBI Taxonomy" id="2125989"/>
    <lineage>
        <taxon>Bacteria</taxon>
        <taxon>Pseudomonadati</taxon>
        <taxon>Pseudomonadota</taxon>
        <taxon>Gammaproteobacteria</taxon>
        <taxon>Alteromonadales</taxon>
        <taxon>Alteromonadaceae</taxon>
        <taxon>Neptunicella</taxon>
    </lineage>
</organism>
<evidence type="ECO:0000313" key="2">
    <source>
        <dbReference type="EMBL" id="MBC3764416.1"/>
    </source>
</evidence>
<gene>
    <name evidence="2" type="ORF">H8B19_00885</name>
</gene>
<sequence length="191" mass="21853">MRIILTCGLLTLLAGCQLLPLEGREPAEISYACADSDKLNLSDEPCNLLGWFNYRQKIDNLSWPERKKRIATLSDSKVNTLKKIILSQNTTTPYQSRLRAQNQLNELKPALPKMMSALMSVWVLQPSQKLLEFESALVTLGKINARQSQTIDEQKLQIEQLEQQHQQQQDQIEQLMNIETSLSEKEQQDEG</sequence>